<protein>
    <submittedName>
        <fullName evidence="2">Uncharacterized protein</fullName>
    </submittedName>
</protein>
<keyword evidence="1" id="KW-0472">Membrane</keyword>
<dbReference type="EMBL" id="FNYD01000001">
    <property type="protein sequence ID" value="SEI53278.1"/>
    <property type="molecule type" value="Genomic_DNA"/>
</dbReference>
<dbReference type="Proteomes" id="UP000199379">
    <property type="component" value="Unassembled WGS sequence"/>
</dbReference>
<sequence length="268" mass="28166">MRLAVLALCAGIALLATVFYRSNPVTEAARAYAGDVATASAGIYVSLRTLNAVLSSAQEVEVGGSLVASASAQPFRFLEPIDDTIERIAGVVFNVMIVTGVLSVAMGPVSAVGAGMMALALGIWMADRGIGRHAVVVALSRRLVWYGLFLALALPVAFLLSGLVADRLTEDVWAEHAAVIAEISADAESAIPDTDAPAGWWQNLGSAMDEAGRYQEIVANVSDRADDLLRSYIAILAVFIFKILVLPALLIGAFFVLARFLSRSEGAA</sequence>
<gene>
    <name evidence="2" type="ORF">SAMN05444007_101474</name>
</gene>
<keyword evidence="1" id="KW-0812">Transmembrane</keyword>
<evidence type="ECO:0000313" key="3">
    <source>
        <dbReference type="Proteomes" id="UP000199379"/>
    </source>
</evidence>
<organism evidence="2 3">
    <name type="scientific">Cribrihabitans marinus</name>
    <dbReference type="NCBI Taxonomy" id="1227549"/>
    <lineage>
        <taxon>Bacteria</taxon>
        <taxon>Pseudomonadati</taxon>
        <taxon>Pseudomonadota</taxon>
        <taxon>Alphaproteobacteria</taxon>
        <taxon>Rhodobacterales</taxon>
        <taxon>Paracoccaceae</taxon>
        <taxon>Cribrihabitans</taxon>
    </lineage>
</organism>
<feature type="transmembrane region" description="Helical" evidence="1">
    <location>
        <begin position="232"/>
        <end position="258"/>
    </location>
</feature>
<keyword evidence="1" id="KW-1133">Transmembrane helix</keyword>
<evidence type="ECO:0000256" key="1">
    <source>
        <dbReference type="SAM" id="Phobius"/>
    </source>
</evidence>
<name>A0A1H6RBQ3_9RHOB</name>
<dbReference type="AlphaFoldDB" id="A0A1H6RBQ3"/>
<keyword evidence="3" id="KW-1185">Reference proteome</keyword>
<reference evidence="2 3" key="1">
    <citation type="submission" date="2016-10" db="EMBL/GenBank/DDBJ databases">
        <authorList>
            <person name="de Groot N.N."/>
        </authorList>
    </citation>
    <scope>NUCLEOTIDE SEQUENCE [LARGE SCALE GENOMIC DNA]</scope>
    <source>
        <strain evidence="2 3">DSM 29340</strain>
    </source>
</reference>
<feature type="transmembrane region" description="Helical" evidence="1">
    <location>
        <begin position="143"/>
        <end position="165"/>
    </location>
</feature>
<dbReference type="RefSeq" id="WP_092362112.1">
    <property type="nucleotide sequence ID" value="NZ_BMGV01000001.1"/>
</dbReference>
<dbReference type="STRING" id="1227549.SAMN05444007_101474"/>
<proteinExistence type="predicted"/>
<feature type="transmembrane region" description="Helical" evidence="1">
    <location>
        <begin position="95"/>
        <end position="122"/>
    </location>
</feature>
<accession>A0A1H6RBQ3</accession>
<dbReference type="OrthoDB" id="7841833at2"/>
<evidence type="ECO:0000313" key="2">
    <source>
        <dbReference type="EMBL" id="SEI53278.1"/>
    </source>
</evidence>